<dbReference type="Proteomes" id="UP001344906">
    <property type="component" value="Unassembled WGS sequence"/>
</dbReference>
<proteinExistence type="predicted"/>
<evidence type="ECO:0000313" key="1">
    <source>
        <dbReference type="EMBL" id="GLV59063.1"/>
    </source>
</evidence>
<protein>
    <submittedName>
        <fullName evidence="1">Uncharacterized protein</fullName>
    </submittedName>
</protein>
<gene>
    <name evidence="1" type="ORF">KDH_58910</name>
</gene>
<dbReference type="EMBL" id="BSRI01000002">
    <property type="protein sequence ID" value="GLV59063.1"/>
    <property type="molecule type" value="Genomic_DNA"/>
</dbReference>
<accession>A0ABQ6G359</accession>
<evidence type="ECO:0000313" key="2">
    <source>
        <dbReference type="Proteomes" id="UP001344906"/>
    </source>
</evidence>
<comment type="caution">
    <text evidence="1">The sequence shown here is derived from an EMBL/GenBank/DDBJ whole genome shotgun (WGS) entry which is preliminary data.</text>
</comment>
<organism evidence="1 2">
    <name type="scientific">Dictyobacter halimunensis</name>
    <dbReference type="NCBI Taxonomy" id="3026934"/>
    <lineage>
        <taxon>Bacteria</taxon>
        <taxon>Bacillati</taxon>
        <taxon>Chloroflexota</taxon>
        <taxon>Ktedonobacteria</taxon>
        <taxon>Ktedonobacterales</taxon>
        <taxon>Dictyobacteraceae</taxon>
        <taxon>Dictyobacter</taxon>
    </lineage>
</organism>
<keyword evidence="2" id="KW-1185">Reference proteome</keyword>
<dbReference type="RefSeq" id="WP_338255536.1">
    <property type="nucleotide sequence ID" value="NZ_BSRI01000002.1"/>
</dbReference>
<sequence length="80" mass="9097">MNNCILPAHEFFIFVPTRSDGHRFPSVNCMEKHTAFDTHNTHEDASAPMSLHSWTKIAVADTLDVYARLREGERHVSSSK</sequence>
<reference evidence="1 2" key="1">
    <citation type="submission" date="2023-02" db="EMBL/GenBank/DDBJ databases">
        <title>Dictyobacter halimunensis sp. nov., a new member of the class Ktedonobacteria from forest soil in a geothermal area.</title>
        <authorList>
            <person name="Rachmania M.K."/>
            <person name="Ningsih F."/>
            <person name="Sakai Y."/>
            <person name="Yabe S."/>
            <person name="Yokota A."/>
            <person name="Sjamsuridzal W."/>
        </authorList>
    </citation>
    <scope>NUCLEOTIDE SEQUENCE [LARGE SCALE GENOMIC DNA]</scope>
    <source>
        <strain evidence="1 2">S3.2.2.5</strain>
    </source>
</reference>
<name>A0ABQ6G359_9CHLR</name>